<evidence type="ECO:0000313" key="2">
    <source>
        <dbReference type="EMBL" id="GHP01819.1"/>
    </source>
</evidence>
<accession>A0A830H8F4</accession>
<evidence type="ECO:0000256" key="1">
    <source>
        <dbReference type="SAM" id="MobiDB-lite"/>
    </source>
</evidence>
<feature type="compositionally biased region" description="Basic and acidic residues" evidence="1">
    <location>
        <begin position="171"/>
        <end position="183"/>
    </location>
</feature>
<sequence>MRRRDFLNRLREQRCGKLVVLTCSDDEDRIGPLDSSLGDSSMFLGARSTVGSHSWLSSFLFSHGSDGVLESREESSVPFGTALAAQLRRFMARKSSITAADASGSGAGVSGTTDITSSVLDNNQNHLAHQHPHRQQAHMQQQQLNRIVQQALVALKPWQASTTTSLLTASSRDEKPRQNDEKGGLTSSSYTRTSLLRLLPEFIDGLRSHRTTTHTPHILVEPIRPHVDTAAVASTIRKHAKLTRLTIYRECGCAVATLDSADDAATVVGALDKRTDEGVAHLLPTANGKPQDPRLRVSFLTSAVHGDVDDAAAADMAAMEEDERVRRRGAARRLVEQACPELAHEGLANVRALGAVADHVRAGRENGPAFTPHIGDLASQAASAGVLFGDADACARFALACRTRTLVSFFTTLDRLLTERLKDDFDESTSPQGPRGAWAFIKNQM</sequence>
<protein>
    <submittedName>
        <fullName evidence="2">Uncharacterized protein</fullName>
    </submittedName>
</protein>
<dbReference type="EMBL" id="BNJQ01000002">
    <property type="protein sequence ID" value="GHP01819.1"/>
    <property type="molecule type" value="Genomic_DNA"/>
</dbReference>
<evidence type="ECO:0000313" key="3">
    <source>
        <dbReference type="Proteomes" id="UP000660262"/>
    </source>
</evidence>
<feature type="region of interest" description="Disordered" evidence="1">
    <location>
        <begin position="165"/>
        <end position="188"/>
    </location>
</feature>
<comment type="caution">
    <text evidence="2">The sequence shown here is derived from an EMBL/GenBank/DDBJ whole genome shotgun (WGS) entry which is preliminary data.</text>
</comment>
<dbReference type="AlphaFoldDB" id="A0A830H8F4"/>
<gene>
    <name evidence="2" type="ORF">PPROV_000057600</name>
</gene>
<reference evidence="2" key="1">
    <citation type="submission" date="2020-10" db="EMBL/GenBank/DDBJ databases">
        <title>Unveiling of a novel bifunctional photoreceptor, Dualchrome1, isolated from a cosmopolitan green alga.</title>
        <authorList>
            <person name="Suzuki S."/>
            <person name="Kawachi M."/>
        </authorList>
    </citation>
    <scope>NUCLEOTIDE SEQUENCE</scope>
    <source>
        <strain evidence="2">NIES 2893</strain>
    </source>
</reference>
<name>A0A830H8F4_9CHLO</name>
<organism evidence="2 3">
    <name type="scientific">Pycnococcus provasolii</name>
    <dbReference type="NCBI Taxonomy" id="41880"/>
    <lineage>
        <taxon>Eukaryota</taxon>
        <taxon>Viridiplantae</taxon>
        <taxon>Chlorophyta</taxon>
        <taxon>Pseudoscourfieldiophyceae</taxon>
        <taxon>Pseudoscourfieldiales</taxon>
        <taxon>Pycnococcaceae</taxon>
        <taxon>Pycnococcus</taxon>
    </lineage>
</organism>
<dbReference type="Proteomes" id="UP000660262">
    <property type="component" value="Unassembled WGS sequence"/>
</dbReference>
<proteinExistence type="predicted"/>
<keyword evidence="3" id="KW-1185">Reference proteome</keyword>